<sequence length="173" mass="20139">MAAQQEFWFVTYTESKRELYIGDLLEKLNIIHYLPTYIVVRQTRNEQYKRIKVPTVNNLLFIKATEENFLALVKNKSYNLCYIKDPDTDLPFTVPDKQMNAFMYLLNRSARKVLMLPINNVAKSDKVRITGGDFFGMEGETIQIEGKTYITTRIPKLLIAGIEISEDYLERLG</sequence>
<dbReference type="InterPro" id="IPR006645">
    <property type="entry name" value="NGN-like_dom"/>
</dbReference>
<dbReference type="GO" id="GO:0006354">
    <property type="term" value="P:DNA-templated transcription elongation"/>
    <property type="evidence" value="ECO:0007669"/>
    <property type="project" value="InterPro"/>
</dbReference>
<reference evidence="3" key="1">
    <citation type="submission" date="2019-03" db="EMBL/GenBank/DDBJ databases">
        <title>Single cell metagenomics reveals metabolic interactions within the superorganism composed of flagellate Streblomastix strix and complex community of Bacteroidetes bacteria on its surface.</title>
        <authorList>
            <person name="Treitli S.C."/>
            <person name="Kolisko M."/>
            <person name="Husnik F."/>
            <person name="Keeling P."/>
            <person name="Hampl V."/>
        </authorList>
    </citation>
    <scope>NUCLEOTIDE SEQUENCE</scope>
    <source>
        <strain evidence="3">STM</strain>
    </source>
</reference>
<proteinExistence type="predicted"/>
<evidence type="ECO:0000313" key="3">
    <source>
        <dbReference type="EMBL" id="KAA6318695.1"/>
    </source>
</evidence>
<dbReference type="EMBL" id="SNRY01004111">
    <property type="protein sequence ID" value="KAA6318695.1"/>
    <property type="molecule type" value="Genomic_DNA"/>
</dbReference>
<dbReference type="AlphaFoldDB" id="A0A5J4QAA5"/>
<evidence type="ECO:0000256" key="1">
    <source>
        <dbReference type="ARBA" id="ARBA00023163"/>
    </source>
</evidence>
<keyword evidence="1" id="KW-0804">Transcription</keyword>
<dbReference type="InterPro" id="IPR036735">
    <property type="entry name" value="NGN_dom_sf"/>
</dbReference>
<accession>A0A5J4QAA5</accession>
<dbReference type="Gene3D" id="3.30.70.940">
    <property type="entry name" value="NusG, N-terminal domain"/>
    <property type="match status" value="1"/>
</dbReference>
<feature type="domain" description="NusG-like N-terminal" evidence="2">
    <location>
        <begin position="8"/>
        <end position="102"/>
    </location>
</feature>
<dbReference type="SUPFAM" id="SSF82679">
    <property type="entry name" value="N-utilization substance G protein NusG, N-terminal domain"/>
    <property type="match status" value="1"/>
</dbReference>
<organism evidence="3">
    <name type="scientific">termite gut metagenome</name>
    <dbReference type="NCBI Taxonomy" id="433724"/>
    <lineage>
        <taxon>unclassified sequences</taxon>
        <taxon>metagenomes</taxon>
        <taxon>organismal metagenomes</taxon>
    </lineage>
</organism>
<comment type="caution">
    <text evidence="3">The sequence shown here is derived from an EMBL/GenBank/DDBJ whole genome shotgun (WGS) entry which is preliminary data.</text>
</comment>
<dbReference type="CDD" id="cd09895">
    <property type="entry name" value="NGN_SP_UpxY"/>
    <property type="match status" value="1"/>
</dbReference>
<dbReference type="Pfam" id="PF02357">
    <property type="entry name" value="NusG"/>
    <property type="match status" value="1"/>
</dbReference>
<gene>
    <name evidence="3" type="ORF">EZS27_031329</name>
</gene>
<evidence type="ECO:0000259" key="2">
    <source>
        <dbReference type="Pfam" id="PF02357"/>
    </source>
</evidence>
<protein>
    <recommendedName>
        <fullName evidence="2">NusG-like N-terminal domain-containing protein</fullName>
    </recommendedName>
</protein>
<dbReference type="NCBIfam" id="NF033644">
    <property type="entry name" value="antiterm_UpxY"/>
    <property type="match status" value="1"/>
</dbReference>
<name>A0A5J4QAA5_9ZZZZ</name>